<dbReference type="InterPro" id="IPR017087">
    <property type="entry name" value="UCP037004"/>
</dbReference>
<protein>
    <recommendedName>
        <fullName evidence="1">DUF1722 domain-containing protein</fullName>
    </recommendedName>
</protein>
<evidence type="ECO:0000259" key="1">
    <source>
        <dbReference type="Pfam" id="PF08349"/>
    </source>
</evidence>
<gene>
    <name evidence="2" type="ORF">OPDIPICF_03729</name>
</gene>
<name>A0A5S9NNH3_9GAMM</name>
<dbReference type="PANTHER" id="PTHR30087">
    <property type="entry name" value="INNER MEMBRANE PROTEIN"/>
    <property type="match status" value="1"/>
</dbReference>
<dbReference type="EMBL" id="CACSIO010000002">
    <property type="protein sequence ID" value="CAA0091891.1"/>
    <property type="molecule type" value="Genomic_DNA"/>
</dbReference>
<keyword evidence="3" id="KW-1185">Reference proteome</keyword>
<dbReference type="PIRSF" id="PIRSF037004">
    <property type="entry name" value="UCP037004"/>
    <property type="match status" value="1"/>
</dbReference>
<dbReference type="Proteomes" id="UP000441399">
    <property type="component" value="Unassembled WGS sequence"/>
</dbReference>
<dbReference type="OrthoDB" id="495783at2"/>
<organism evidence="2 3">
    <name type="scientific">BD1-7 clade bacterium</name>
    <dbReference type="NCBI Taxonomy" id="2029982"/>
    <lineage>
        <taxon>Bacteria</taxon>
        <taxon>Pseudomonadati</taxon>
        <taxon>Pseudomonadota</taxon>
        <taxon>Gammaproteobacteria</taxon>
        <taxon>Cellvibrionales</taxon>
        <taxon>Spongiibacteraceae</taxon>
        <taxon>BD1-7 clade</taxon>
    </lineage>
</organism>
<proteinExistence type="predicted"/>
<reference evidence="2 3" key="1">
    <citation type="submission" date="2019-11" db="EMBL/GenBank/DDBJ databases">
        <authorList>
            <person name="Holert J."/>
        </authorList>
    </citation>
    <scope>NUCLEOTIDE SEQUENCE [LARGE SCALE GENOMIC DNA]</scope>
    <source>
        <strain evidence="2">SB11_3</strain>
    </source>
</reference>
<dbReference type="Pfam" id="PF08349">
    <property type="entry name" value="DUF1722"/>
    <property type="match status" value="1"/>
</dbReference>
<feature type="domain" description="DUF1722" evidence="1">
    <location>
        <begin position="193"/>
        <end position="309"/>
    </location>
</feature>
<dbReference type="Pfam" id="PF04463">
    <property type="entry name" value="2-thiour_desulf"/>
    <property type="match status" value="1"/>
</dbReference>
<dbReference type="InterPro" id="IPR007553">
    <property type="entry name" value="2-thiour_desulf"/>
</dbReference>
<evidence type="ECO:0000313" key="3">
    <source>
        <dbReference type="Proteomes" id="UP000441399"/>
    </source>
</evidence>
<dbReference type="AlphaFoldDB" id="A0A5S9NNH3"/>
<accession>A0A5S9NNH3</accession>
<sequence length="318" mass="36503">MSELEKPRIGISSCLLGERVRFDGGHKQHSYIDRTLGQFFDFTPFCPEVEIGLGIPRQPIRLIVTDVEDQWRCVGTKDPTLDVTEKLQSTAEKQGQWIQALSGYIVKKDSPSCGMERVKVYNDKMPGKQGIGLYTQRIMKNFPLLPVEEEGRMGDPGLRENFIQRVYLYHEWRGMCEAGIKAADLINFHSRYKFTVLSHSQPIYRELGKLVAGVSKDTVDEVSSKYIEMLMPAMKKVATRANHVNVLQHIQGYLKNQLDKGDKQELVELIGLYHRGEVPLIVPVTLLNHLFRKHPHDYIEQSTYMQPYPAEMRLLNTI</sequence>
<evidence type="ECO:0000313" key="2">
    <source>
        <dbReference type="EMBL" id="CAA0091891.1"/>
    </source>
</evidence>
<dbReference type="PANTHER" id="PTHR30087:SF0">
    <property type="entry name" value="INNER MEMBRANE PROTEIN"/>
    <property type="match status" value="1"/>
</dbReference>
<dbReference type="InterPro" id="IPR013560">
    <property type="entry name" value="DUF1722"/>
</dbReference>